<accession>A0A9N8ERS6</accession>
<comment type="caution">
    <text evidence="2">The sequence shown here is derived from an EMBL/GenBank/DDBJ whole genome shotgun (WGS) entry which is preliminary data.</text>
</comment>
<gene>
    <name evidence="2" type="ORF">SEMRO_1474_G275680.1</name>
</gene>
<feature type="compositionally biased region" description="Gly residues" evidence="1">
    <location>
        <begin position="1"/>
        <end position="24"/>
    </location>
</feature>
<feature type="non-terminal residue" evidence="2">
    <location>
        <position position="1"/>
    </location>
</feature>
<reference evidence="2" key="1">
    <citation type="submission" date="2020-06" db="EMBL/GenBank/DDBJ databases">
        <authorList>
            <consortium name="Plant Systems Biology data submission"/>
        </authorList>
    </citation>
    <scope>NUCLEOTIDE SEQUENCE</scope>
    <source>
        <strain evidence="2">D6</strain>
    </source>
</reference>
<evidence type="ECO:0000256" key="1">
    <source>
        <dbReference type="SAM" id="MobiDB-lite"/>
    </source>
</evidence>
<protein>
    <submittedName>
        <fullName evidence="2">Uncharacterized protein</fullName>
    </submittedName>
</protein>
<organism evidence="2 3">
    <name type="scientific">Seminavis robusta</name>
    <dbReference type="NCBI Taxonomy" id="568900"/>
    <lineage>
        <taxon>Eukaryota</taxon>
        <taxon>Sar</taxon>
        <taxon>Stramenopiles</taxon>
        <taxon>Ochrophyta</taxon>
        <taxon>Bacillariophyta</taxon>
        <taxon>Bacillariophyceae</taxon>
        <taxon>Bacillariophycidae</taxon>
        <taxon>Naviculales</taxon>
        <taxon>Naviculaceae</taxon>
        <taxon>Seminavis</taxon>
    </lineage>
</organism>
<sequence>FPPSSGGSGGSDGPGGPGGPGAGPGTANSPLETNVPTMESSALLGTEMPTVTPPGCNGTPHETLWNLTTPTDAGWSDGDTFCEDLLGVACFEGDGFQTFNSFQGLTSQWFQAEATSGSRCLSDITHRVTLEVPEEVNYDLKVYKGTQENLYDSSTHAGGMVDDVTISSRNVGYSYFVLVEFVGGTSCQPWTLTFEHFSC</sequence>
<proteinExistence type="predicted"/>
<dbReference type="AlphaFoldDB" id="A0A9N8ERS6"/>
<evidence type="ECO:0000313" key="3">
    <source>
        <dbReference type="Proteomes" id="UP001153069"/>
    </source>
</evidence>
<name>A0A9N8ERS6_9STRA</name>
<dbReference type="EMBL" id="CAICTM010001472">
    <property type="protein sequence ID" value="CAB9523934.1"/>
    <property type="molecule type" value="Genomic_DNA"/>
</dbReference>
<dbReference type="Proteomes" id="UP001153069">
    <property type="component" value="Unassembled WGS sequence"/>
</dbReference>
<keyword evidence="3" id="KW-1185">Reference proteome</keyword>
<feature type="region of interest" description="Disordered" evidence="1">
    <location>
        <begin position="1"/>
        <end position="34"/>
    </location>
</feature>
<evidence type="ECO:0000313" key="2">
    <source>
        <dbReference type="EMBL" id="CAB9523934.1"/>
    </source>
</evidence>